<protein>
    <submittedName>
        <fullName evidence="1">Uncharacterized protein</fullName>
    </submittedName>
</protein>
<dbReference type="EMBL" id="JASPKZ010002331">
    <property type="protein sequence ID" value="KAJ9595543.1"/>
    <property type="molecule type" value="Genomic_DNA"/>
</dbReference>
<feature type="non-terminal residue" evidence="1">
    <location>
        <position position="64"/>
    </location>
</feature>
<accession>A0AAD8EMB9</accession>
<dbReference type="Proteomes" id="UP001233999">
    <property type="component" value="Unassembled WGS sequence"/>
</dbReference>
<keyword evidence="2" id="KW-1185">Reference proteome</keyword>
<gene>
    <name evidence="1" type="ORF">L9F63_013252</name>
</gene>
<feature type="non-terminal residue" evidence="1">
    <location>
        <position position="1"/>
    </location>
</feature>
<dbReference type="AlphaFoldDB" id="A0AAD8EMB9"/>
<comment type="caution">
    <text evidence="1">The sequence shown here is derived from an EMBL/GenBank/DDBJ whole genome shotgun (WGS) entry which is preliminary data.</text>
</comment>
<reference evidence="1" key="2">
    <citation type="submission" date="2023-05" db="EMBL/GenBank/DDBJ databases">
        <authorList>
            <person name="Fouks B."/>
        </authorList>
    </citation>
    <scope>NUCLEOTIDE SEQUENCE</scope>
    <source>
        <strain evidence="1">Stay&amp;Tobe</strain>
        <tissue evidence="1">Testes</tissue>
    </source>
</reference>
<proteinExistence type="predicted"/>
<sequence length="64" mass="7397">IPTKIRNIRYELSALDLDSCSLFLWSKEFANQAPLPGNFKTHNSLLVPLNNIKKQYNNIDKYST</sequence>
<organism evidence="1 2">
    <name type="scientific">Diploptera punctata</name>
    <name type="common">Pacific beetle cockroach</name>
    <dbReference type="NCBI Taxonomy" id="6984"/>
    <lineage>
        <taxon>Eukaryota</taxon>
        <taxon>Metazoa</taxon>
        <taxon>Ecdysozoa</taxon>
        <taxon>Arthropoda</taxon>
        <taxon>Hexapoda</taxon>
        <taxon>Insecta</taxon>
        <taxon>Pterygota</taxon>
        <taxon>Neoptera</taxon>
        <taxon>Polyneoptera</taxon>
        <taxon>Dictyoptera</taxon>
        <taxon>Blattodea</taxon>
        <taxon>Blaberoidea</taxon>
        <taxon>Blaberidae</taxon>
        <taxon>Diplopterinae</taxon>
        <taxon>Diploptera</taxon>
    </lineage>
</organism>
<evidence type="ECO:0000313" key="2">
    <source>
        <dbReference type="Proteomes" id="UP001233999"/>
    </source>
</evidence>
<evidence type="ECO:0000313" key="1">
    <source>
        <dbReference type="EMBL" id="KAJ9595543.1"/>
    </source>
</evidence>
<reference evidence="1" key="1">
    <citation type="journal article" date="2023" name="IScience">
        <title>Live-bearing cockroach genome reveals convergent evolutionary mechanisms linked to viviparity in insects and beyond.</title>
        <authorList>
            <person name="Fouks B."/>
            <person name="Harrison M.C."/>
            <person name="Mikhailova A.A."/>
            <person name="Marchal E."/>
            <person name="English S."/>
            <person name="Carruthers M."/>
            <person name="Jennings E.C."/>
            <person name="Chiamaka E.L."/>
            <person name="Frigard R.A."/>
            <person name="Pippel M."/>
            <person name="Attardo G.M."/>
            <person name="Benoit J.B."/>
            <person name="Bornberg-Bauer E."/>
            <person name="Tobe S.S."/>
        </authorList>
    </citation>
    <scope>NUCLEOTIDE SEQUENCE</scope>
    <source>
        <strain evidence="1">Stay&amp;Tobe</strain>
    </source>
</reference>
<name>A0AAD8EMB9_DIPPU</name>